<dbReference type="OrthoDB" id="2923612at2"/>
<name>A0A4Y8PZ00_9BACL</name>
<reference evidence="2 3" key="1">
    <citation type="submission" date="2017-03" db="EMBL/GenBank/DDBJ databases">
        <title>Isolation of Levoglucosan Utilizing Bacteria.</title>
        <authorList>
            <person name="Arya A.S."/>
        </authorList>
    </citation>
    <scope>NUCLEOTIDE SEQUENCE [LARGE SCALE GENOMIC DNA]</scope>
    <source>
        <strain evidence="2 3">MEC069</strain>
    </source>
</reference>
<evidence type="ECO:0000313" key="3">
    <source>
        <dbReference type="Proteomes" id="UP000298246"/>
    </source>
</evidence>
<proteinExistence type="predicted"/>
<dbReference type="RefSeq" id="WP_134754041.1">
    <property type="nucleotide sequence ID" value="NZ_MYFO02000009.1"/>
</dbReference>
<protein>
    <submittedName>
        <fullName evidence="2">Uncharacterized protein</fullName>
    </submittedName>
</protein>
<organism evidence="2 3">
    <name type="scientific">Paenibacillus athensensis</name>
    <dbReference type="NCBI Taxonomy" id="1967502"/>
    <lineage>
        <taxon>Bacteria</taxon>
        <taxon>Bacillati</taxon>
        <taxon>Bacillota</taxon>
        <taxon>Bacilli</taxon>
        <taxon>Bacillales</taxon>
        <taxon>Paenibacillaceae</taxon>
        <taxon>Paenibacillus</taxon>
    </lineage>
</organism>
<feature type="compositionally biased region" description="Low complexity" evidence="1">
    <location>
        <begin position="136"/>
        <end position="149"/>
    </location>
</feature>
<evidence type="ECO:0000313" key="2">
    <source>
        <dbReference type="EMBL" id="TFE86575.1"/>
    </source>
</evidence>
<evidence type="ECO:0000256" key="1">
    <source>
        <dbReference type="SAM" id="MobiDB-lite"/>
    </source>
</evidence>
<feature type="region of interest" description="Disordered" evidence="1">
    <location>
        <begin position="118"/>
        <end position="161"/>
    </location>
</feature>
<sequence length="260" mass="27728">MVPAFILSPEAFNAFEDESEQIEKCKAWGLLSEKAAKTKAFYYKNSGMSLTCTIAGYIDDMTAVIRFENGALHCIHPSYLKEMQASTFGAKNAAASEDAGAGPAGAEADKPEASVLAQAADSGTPVADDDGADETPPAQAPKAKATKAAAPKEKAKKASKLELPEGKVKMKATVKEFASVPNHFTEEDDEVIIYEAVSLEEDPPVEIGTAWSSHSATLKKLELEVGDTLAFEGKIVAKKLTKHPVPYKINNPAKLQKVDT</sequence>
<dbReference type="EMBL" id="MYFO01000018">
    <property type="protein sequence ID" value="TFE86575.1"/>
    <property type="molecule type" value="Genomic_DNA"/>
</dbReference>
<comment type="caution">
    <text evidence="2">The sequence shown here is derived from an EMBL/GenBank/DDBJ whole genome shotgun (WGS) entry which is preliminary data.</text>
</comment>
<dbReference type="Proteomes" id="UP000298246">
    <property type="component" value="Unassembled WGS sequence"/>
</dbReference>
<keyword evidence="3" id="KW-1185">Reference proteome</keyword>
<gene>
    <name evidence="2" type="ORF">B5M42_14530</name>
</gene>
<dbReference type="AlphaFoldDB" id="A0A4Y8PZ00"/>
<accession>A0A4Y8PZ00</accession>